<name>A0A1H8YN71_9PSEU</name>
<organism evidence="1 2">
    <name type="scientific">Amycolatopsis saalfeldensis</name>
    <dbReference type="NCBI Taxonomy" id="394193"/>
    <lineage>
        <taxon>Bacteria</taxon>
        <taxon>Bacillati</taxon>
        <taxon>Actinomycetota</taxon>
        <taxon>Actinomycetes</taxon>
        <taxon>Pseudonocardiales</taxon>
        <taxon>Pseudonocardiaceae</taxon>
        <taxon>Amycolatopsis</taxon>
    </lineage>
</organism>
<dbReference type="AlphaFoldDB" id="A0A1H8YN71"/>
<proteinExistence type="predicted"/>
<sequence>MRRTSAPIYSKSGDVIGHLDLTDAHWQGGEDVEDGVEVIEVAFVPHTDGVTYTAVRKTPPDDADDLVITYTPTEWELFAKRASTGYFNPDAVLERRRQRAENDAGPTG</sequence>
<evidence type="ECO:0008006" key="3">
    <source>
        <dbReference type="Google" id="ProtNLM"/>
    </source>
</evidence>
<evidence type="ECO:0000313" key="2">
    <source>
        <dbReference type="Proteomes" id="UP000198582"/>
    </source>
</evidence>
<dbReference type="Proteomes" id="UP000198582">
    <property type="component" value="Unassembled WGS sequence"/>
</dbReference>
<reference evidence="1 2" key="1">
    <citation type="submission" date="2016-10" db="EMBL/GenBank/DDBJ databases">
        <authorList>
            <person name="de Groot N.N."/>
        </authorList>
    </citation>
    <scope>NUCLEOTIDE SEQUENCE [LARGE SCALE GENOMIC DNA]</scope>
    <source>
        <strain evidence="1 2">DSM 44993</strain>
    </source>
</reference>
<accession>A0A1H8YN71</accession>
<protein>
    <recommendedName>
        <fullName evidence="3">DUF397 domain-containing protein</fullName>
    </recommendedName>
</protein>
<evidence type="ECO:0000313" key="1">
    <source>
        <dbReference type="EMBL" id="SEP53645.1"/>
    </source>
</evidence>
<keyword evidence="2" id="KW-1185">Reference proteome</keyword>
<dbReference type="EMBL" id="FOEF01000029">
    <property type="protein sequence ID" value="SEP53645.1"/>
    <property type="molecule type" value="Genomic_DNA"/>
</dbReference>
<gene>
    <name evidence="1" type="ORF">SAMN04489732_12970</name>
</gene>